<dbReference type="InterPro" id="IPR036565">
    <property type="entry name" value="Mur-like_cat_sf"/>
</dbReference>
<keyword evidence="1 10" id="KW-0963">Cytoplasm</keyword>
<keyword evidence="3 10" id="KW-0132">Cell division</keyword>
<evidence type="ECO:0000259" key="14">
    <source>
        <dbReference type="Pfam" id="PF08245"/>
    </source>
</evidence>
<evidence type="ECO:0000259" key="13">
    <source>
        <dbReference type="Pfam" id="PF02875"/>
    </source>
</evidence>
<reference evidence="16" key="1">
    <citation type="submission" date="2017-02" db="EMBL/GenBank/DDBJ databases">
        <authorList>
            <person name="Varghese N."/>
            <person name="Submissions S."/>
        </authorList>
    </citation>
    <scope>NUCLEOTIDE SEQUENCE [LARGE SCALE GENOMIC DNA]</scope>
    <source>
        <strain evidence="16">DSM 23546</strain>
    </source>
</reference>
<dbReference type="InterPro" id="IPR013221">
    <property type="entry name" value="Mur_ligase_cen"/>
</dbReference>
<keyword evidence="4 10" id="KW-0547">Nucleotide-binding</keyword>
<dbReference type="GO" id="GO:0005737">
    <property type="term" value="C:cytoplasm"/>
    <property type="evidence" value="ECO:0007669"/>
    <property type="project" value="UniProtKB-SubCell"/>
</dbReference>
<dbReference type="Gene3D" id="3.40.1190.10">
    <property type="entry name" value="Mur-like, catalytic domain"/>
    <property type="match status" value="1"/>
</dbReference>
<feature type="binding site" evidence="10">
    <location>
        <begin position="97"/>
        <end position="103"/>
    </location>
    <ligand>
        <name>ATP</name>
        <dbReference type="ChEBI" id="CHEBI:30616"/>
    </ligand>
</feature>
<organism evidence="15 16">
    <name type="scientific">Maribacter arcticus</name>
    <dbReference type="NCBI Taxonomy" id="561365"/>
    <lineage>
        <taxon>Bacteria</taxon>
        <taxon>Pseudomonadati</taxon>
        <taxon>Bacteroidota</taxon>
        <taxon>Flavobacteriia</taxon>
        <taxon>Flavobacteriales</taxon>
        <taxon>Flavobacteriaceae</taxon>
        <taxon>Maribacter</taxon>
    </lineage>
</organism>
<dbReference type="GO" id="GO:0047480">
    <property type="term" value="F:UDP-N-acetylmuramoyl-tripeptide-D-alanyl-D-alanine ligase activity"/>
    <property type="evidence" value="ECO:0007669"/>
    <property type="project" value="UniProtKB-UniRule"/>
</dbReference>
<dbReference type="Gene3D" id="3.90.190.20">
    <property type="entry name" value="Mur ligase, C-terminal domain"/>
    <property type="match status" value="1"/>
</dbReference>
<accession>A0A1T5DJE6</accession>
<dbReference type="EMBL" id="FUYL01000009">
    <property type="protein sequence ID" value="SKB71600.1"/>
    <property type="molecule type" value="Genomic_DNA"/>
</dbReference>
<evidence type="ECO:0000256" key="4">
    <source>
        <dbReference type="ARBA" id="ARBA00022741"/>
    </source>
</evidence>
<keyword evidence="7 10" id="KW-0573">Peptidoglycan synthesis</keyword>
<evidence type="ECO:0000256" key="9">
    <source>
        <dbReference type="ARBA" id="ARBA00023316"/>
    </source>
</evidence>
<keyword evidence="5 10" id="KW-0067">ATP-binding</keyword>
<evidence type="ECO:0000256" key="11">
    <source>
        <dbReference type="RuleBase" id="RU004136"/>
    </source>
</evidence>
<proteinExistence type="inferred from homology"/>
<dbReference type="Pfam" id="PF08245">
    <property type="entry name" value="Mur_ligase_M"/>
    <property type="match status" value="1"/>
</dbReference>
<comment type="similarity">
    <text evidence="10">Belongs to the MurCDEF family. MurF subfamily.</text>
</comment>
<comment type="catalytic activity">
    <reaction evidence="10 11">
        <text>D-alanyl-D-alanine + UDP-N-acetyl-alpha-D-muramoyl-L-alanyl-gamma-D-glutamyl-meso-2,6-diaminopimelate + ATP = UDP-N-acetyl-alpha-D-muramoyl-L-alanyl-gamma-D-glutamyl-meso-2,6-diaminopimeloyl-D-alanyl-D-alanine + ADP + phosphate + H(+)</text>
        <dbReference type="Rhea" id="RHEA:28374"/>
        <dbReference type="ChEBI" id="CHEBI:15378"/>
        <dbReference type="ChEBI" id="CHEBI:30616"/>
        <dbReference type="ChEBI" id="CHEBI:43474"/>
        <dbReference type="ChEBI" id="CHEBI:57822"/>
        <dbReference type="ChEBI" id="CHEBI:61386"/>
        <dbReference type="ChEBI" id="CHEBI:83905"/>
        <dbReference type="ChEBI" id="CHEBI:456216"/>
        <dbReference type="EC" id="6.3.2.10"/>
    </reaction>
</comment>
<dbReference type="RefSeq" id="WP_079513400.1">
    <property type="nucleotide sequence ID" value="NZ_FUYL01000009.1"/>
</dbReference>
<dbReference type="HAMAP" id="MF_02019">
    <property type="entry name" value="MurF"/>
    <property type="match status" value="1"/>
</dbReference>
<feature type="domain" description="Mur ligase C-terminal" evidence="13">
    <location>
        <begin position="299"/>
        <end position="383"/>
    </location>
</feature>
<dbReference type="SUPFAM" id="SSF63418">
    <property type="entry name" value="MurE/MurF N-terminal domain"/>
    <property type="match status" value="1"/>
</dbReference>
<comment type="subcellular location">
    <subcellularLocation>
        <location evidence="10 11">Cytoplasm</location>
    </subcellularLocation>
</comment>
<feature type="domain" description="Mur ligase N-terminal catalytic" evidence="12">
    <location>
        <begin position="16"/>
        <end position="83"/>
    </location>
</feature>
<evidence type="ECO:0000256" key="5">
    <source>
        <dbReference type="ARBA" id="ARBA00022840"/>
    </source>
</evidence>
<dbReference type="GO" id="GO:0051301">
    <property type="term" value="P:cell division"/>
    <property type="evidence" value="ECO:0007669"/>
    <property type="project" value="UniProtKB-KW"/>
</dbReference>
<dbReference type="Pfam" id="PF01225">
    <property type="entry name" value="Mur_ligase"/>
    <property type="match status" value="1"/>
</dbReference>
<dbReference type="NCBIfam" id="TIGR01143">
    <property type="entry name" value="murF"/>
    <property type="match status" value="1"/>
</dbReference>
<dbReference type="InterPro" id="IPR000713">
    <property type="entry name" value="Mur_ligase_N"/>
</dbReference>
<dbReference type="OrthoDB" id="9801978at2"/>
<dbReference type="AlphaFoldDB" id="A0A1T5DJE6"/>
<dbReference type="UniPathway" id="UPA00219"/>
<evidence type="ECO:0000256" key="3">
    <source>
        <dbReference type="ARBA" id="ARBA00022618"/>
    </source>
</evidence>
<dbReference type="GO" id="GO:0009252">
    <property type="term" value="P:peptidoglycan biosynthetic process"/>
    <property type="evidence" value="ECO:0007669"/>
    <property type="project" value="UniProtKB-UniRule"/>
</dbReference>
<evidence type="ECO:0000256" key="1">
    <source>
        <dbReference type="ARBA" id="ARBA00022490"/>
    </source>
</evidence>
<dbReference type="EC" id="6.3.2.10" evidence="10 11"/>
<dbReference type="Gene3D" id="3.40.1390.10">
    <property type="entry name" value="MurE/MurF, N-terminal domain"/>
    <property type="match status" value="1"/>
</dbReference>
<name>A0A1T5DJE6_9FLAO</name>
<keyword evidence="6 10" id="KW-0133">Cell shape</keyword>
<keyword evidence="8 10" id="KW-0131">Cell cycle</keyword>
<dbReference type="PANTHER" id="PTHR43024">
    <property type="entry name" value="UDP-N-ACETYLMURAMOYL-TRIPEPTIDE--D-ALANYL-D-ALANINE LIGASE"/>
    <property type="match status" value="1"/>
</dbReference>
<sequence>MNVQDLHSIFLEFPSVNTDTRKIKKNDIFFALKGDNFNGNTYAQQAINNGASYVIIDQEEYYINDKTILVEDTLVMLQKLAHYHRNFCSAKVISLTGSNGKTTTKELIHAVLARKYKTIATVGNLNNHIGVPLTLLSIKLNTEIAIVEMGANHQKEIQFLCEIAEPDFGFITNFGKAHLEGFGGVEGVIKGKSELYEYLIKSKKSIFLNADDPIQLEKLKNYTKKYGFSSINSKYYKIELEDAQPFVIIKVEDTVIKSKLIGAYNFHNCCAAIIMGKFFNVELPEIKIALEKYTPENNRSQIIKKNGHYIILDAYNANPSSMKVAIENFNSLEKTNKVLILGDMFELGNSAEEEHQAITDLAKTLLFENVLFVGENFYRTQTSSIKLKNFEELKAYLSQNNLPANSSLLIKGSRGMALERALEYIQ</sequence>
<evidence type="ECO:0000313" key="15">
    <source>
        <dbReference type="EMBL" id="SKB71600.1"/>
    </source>
</evidence>
<dbReference type="GO" id="GO:0005524">
    <property type="term" value="F:ATP binding"/>
    <property type="evidence" value="ECO:0007669"/>
    <property type="project" value="UniProtKB-UniRule"/>
</dbReference>
<dbReference type="GO" id="GO:0008360">
    <property type="term" value="P:regulation of cell shape"/>
    <property type="evidence" value="ECO:0007669"/>
    <property type="project" value="UniProtKB-KW"/>
</dbReference>
<dbReference type="InterPro" id="IPR035911">
    <property type="entry name" value="MurE/MurF_N"/>
</dbReference>
<dbReference type="PANTHER" id="PTHR43024:SF1">
    <property type="entry name" value="UDP-N-ACETYLMURAMOYL-TRIPEPTIDE--D-ALANYL-D-ALANINE LIGASE"/>
    <property type="match status" value="1"/>
</dbReference>
<evidence type="ECO:0000256" key="7">
    <source>
        <dbReference type="ARBA" id="ARBA00022984"/>
    </source>
</evidence>
<dbReference type="Proteomes" id="UP000190339">
    <property type="component" value="Unassembled WGS sequence"/>
</dbReference>
<dbReference type="InterPro" id="IPR004101">
    <property type="entry name" value="Mur_ligase_C"/>
</dbReference>
<dbReference type="Pfam" id="PF02875">
    <property type="entry name" value="Mur_ligase_C"/>
    <property type="match status" value="1"/>
</dbReference>
<dbReference type="InterPro" id="IPR036615">
    <property type="entry name" value="Mur_ligase_C_dom_sf"/>
</dbReference>
<keyword evidence="16" id="KW-1185">Reference proteome</keyword>
<dbReference type="InterPro" id="IPR051046">
    <property type="entry name" value="MurCDEF_CellWall_CoF430Synth"/>
</dbReference>
<evidence type="ECO:0000256" key="2">
    <source>
        <dbReference type="ARBA" id="ARBA00022598"/>
    </source>
</evidence>
<evidence type="ECO:0000256" key="10">
    <source>
        <dbReference type="HAMAP-Rule" id="MF_02019"/>
    </source>
</evidence>
<dbReference type="STRING" id="561365.SAMN05660866_02962"/>
<comment type="pathway">
    <text evidence="10 11">Cell wall biogenesis; peptidoglycan biosynthesis.</text>
</comment>
<dbReference type="SUPFAM" id="SSF53623">
    <property type="entry name" value="MurD-like peptide ligases, catalytic domain"/>
    <property type="match status" value="1"/>
</dbReference>
<keyword evidence="9 10" id="KW-0961">Cell wall biogenesis/degradation</keyword>
<evidence type="ECO:0000313" key="16">
    <source>
        <dbReference type="Proteomes" id="UP000190339"/>
    </source>
</evidence>
<comment type="function">
    <text evidence="10 11">Involved in cell wall formation. Catalyzes the final step in the synthesis of UDP-N-acetylmuramoyl-pentapeptide, the precursor of murein.</text>
</comment>
<evidence type="ECO:0000259" key="12">
    <source>
        <dbReference type="Pfam" id="PF01225"/>
    </source>
</evidence>
<dbReference type="SUPFAM" id="SSF53244">
    <property type="entry name" value="MurD-like peptide ligases, peptide-binding domain"/>
    <property type="match status" value="1"/>
</dbReference>
<evidence type="ECO:0000256" key="6">
    <source>
        <dbReference type="ARBA" id="ARBA00022960"/>
    </source>
</evidence>
<dbReference type="GO" id="GO:0071555">
    <property type="term" value="P:cell wall organization"/>
    <property type="evidence" value="ECO:0007669"/>
    <property type="project" value="UniProtKB-KW"/>
</dbReference>
<evidence type="ECO:0000256" key="8">
    <source>
        <dbReference type="ARBA" id="ARBA00023306"/>
    </source>
</evidence>
<keyword evidence="2 10" id="KW-0436">Ligase</keyword>
<dbReference type="GO" id="GO:0008766">
    <property type="term" value="F:UDP-N-acetylmuramoylalanyl-D-glutamyl-2,6-diaminopimelate-D-alanyl-D-alanine ligase activity"/>
    <property type="evidence" value="ECO:0007669"/>
    <property type="project" value="RHEA"/>
</dbReference>
<protein>
    <recommendedName>
        <fullName evidence="10 11">UDP-N-acetylmuramoyl-tripeptide--D-alanyl-D-alanine ligase</fullName>
        <ecNumber evidence="10 11">6.3.2.10</ecNumber>
    </recommendedName>
    <alternativeName>
        <fullName evidence="10">D-alanyl-D-alanine-adding enzyme</fullName>
    </alternativeName>
</protein>
<dbReference type="InterPro" id="IPR005863">
    <property type="entry name" value="UDP-N-AcMur_synth"/>
</dbReference>
<gene>
    <name evidence="10" type="primary">murF</name>
    <name evidence="15" type="ORF">SAMN05660866_02962</name>
</gene>
<feature type="domain" description="Mur ligase central" evidence="14">
    <location>
        <begin position="96"/>
        <end position="275"/>
    </location>
</feature>